<dbReference type="AlphaFoldDB" id="A0A4U7JHY9"/>
<protein>
    <recommendedName>
        <fullName evidence="1">Peptidase G2 IMC autoproteolytic cleavage domain-containing protein</fullName>
    </recommendedName>
</protein>
<keyword evidence="3" id="KW-1185">Reference proteome</keyword>
<evidence type="ECO:0000259" key="1">
    <source>
        <dbReference type="Pfam" id="PF11962"/>
    </source>
</evidence>
<feature type="domain" description="Peptidase G2 IMC autoproteolytic cleavage" evidence="1">
    <location>
        <begin position="24"/>
        <end position="122"/>
    </location>
</feature>
<dbReference type="Proteomes" id="UP000306409">
    <property type="component" value="Chromosome"/>
</dbReference>
<dbReference type="Pfam" id="PF11962">
    <property type="entry name" value="Peptidase_G2"/>
    <property type="match status" value="1"/>
</dbReference>
<dbReference type="OrthoDB" id="2942004at2"/>
<evidence type="ECO:0000313" key="3">
    <source>
        <dbReference type="Proteomes" id="UP000306409"/>
    </source>
</evidence>
<name>A0A4U7JHY9_9FIRM</name>
<evidence type="ECO:0000313" key="2">
    <source>
        <dbReference type="EMBL" id="QNU68741.1"/>
    </source>
</evidence>
<dbReference type="EMBL" id="CP061336">
    <property type="protein sequence ID" value="QNU68741.1"/>
    <property type="molecule type" value="Genomic_DNA"/>
</dbReference>
<sequence length="153" mass="17020">MGKYNKTLAGNPTSFSITSDAFTIGNGEYQAETNAFRVTFDGKTYGLSAFNSTGADYAEFFEWADGNIDNEDRVGYFVTLDGDKIRKAKSSDDYILGVVSVNPSVIGDNYADDWRGKYVTDNGDVFSAIMSLYLLHIELYIMMLSMKRILIGF</sequence>
<proteinExistence type="predicted"/>
<reference evidence="2 3" key="1">
    <citation type="submission" date="2020-09" db="EMBL/GenBank/DDBJ databases">
        <title>Characterization and genome sequencing of Ruminiclostridium sp. nov. MA18.</title>
        <authorList>
            <person name="Rettenmaier R."/>
            <person name="Kowollik M.-L."/>
            <person name="Liebl W."/>
            <person name="Zverlov V."/>
        </authorList>
    </citation>
    <scope>NUCLEOTIDE SEQUENCE [LARGE SCALE GENOMIC DNA]</scope>
    <source>
        <strain evidence="2 3">MA18</strain>
    </source>
</reference>
<dbReference type="KEGG" id="rher:EHE19_004300"/>
<dbReference type="Gene3D" id="2.40.300.10">
    <property type="entry name" value="Head decoration protein D"/>
    <property type="match status" value="1"/>
</dbReference>
<accession>A0A4U7JHY9</accession>
<dbReference type="InterPro" id="IPR021865">
    <property type="entry name" value="Peptidase_G2"/>
</dbReference>
<organism evidence="2 3">
    <name type="scientific">Ruminiclostridium herbifermentans</name>
    <dbReference type="NCBI Taxonomy" id="2488810"/>
    <lineage>
        <taxon>Bacteria</taxon>
        <taxon>Bacillati</taxon>
        <taxon>Bacillota</taxon>
        <taxon>Clostridia</taxon>
        <taxon>Eubacteriales</taxon>
        <taxon>Oscillospiraceae</taxon>
        <taxon>Ruminiclostridium</taxon>
    </lineage>
</organism>
<gene>
    <name evidence="2" type="ORF">EHE19_004300</name>
</gene>